<evidence type="ECO:0000313" key="1">
    <source>
        <dbReference type="EMBL" id="MZQ80643.1"/>
    </source>
</evidence>
<evidence type="ECO:0000313" key="2">
    <source>
        <dbReference type="Proteomes" id="UP000481087"/>
    </source>
</evidence>
<sequence length="50" mass="5860">MYLHSLSLDSLIKAYLEAIELELEEEFIELLLNELIRREILIDGLSEPTK</sequence>
<name>A0A6L8URK7_9BACL</name>
<comment type="caution">
    <text evidence="1">The sequence shown here is derived from an EMBL/GenBank/DDBJ whole genome shotgun (WGS) entry which is preliminary data.</text>
</comment>
<proteinExistence type="predicted"/>
<dbReference type="Proteomes" id="UP000481087">
    <property type="component" value="Unassembled WGS sequence"/>
</dbReference>
<dbReference type="SUPFAM" id="SSF100985">
    <property type="entry name" value="Sporulation inhibitor Sda"/>
    <property type="match status" value="1"/>
</dbReference>
<reference evidence="1 2" key="1">
    <citation type="submission" date="2019-12" db="EMBL/GenBank/DDBJ databases">
        <title>Paenibacillus sp. nov. sp. isolated from soil.</title>
        <authorList>
            <person name="Kim J."/>
            <person name="Jeong S.E."/>
            <person name="Jung H.S."/>
            <person name="Jeon C.O."/>
        </authorList>
    </citation>
    <scope>NUCLEOTIDE SEQUENCE [LARGE SCALE GENOMIC DNA]</scope>
    <source>
        <strain evidence="1 2">5J-6</strain>
    </source>
</reference>
<gene>
    <name evidence="1" type="ORF">GQF01_00545</name>
</gene>
<accession>A0A6L8URK7</accession>
<dbReference type="Gene3D" id="1.10.287.1100">
    <property type="entry name" value="Sporulation inhibitor A"/>
    <property type="match status" value="1"/>
</dbReference>
<dbReference type="EMBL" id="WTUZ01000002">
    <property type="protein sequence ID" value="MZQ80643.1"/>
    <property type="molecule type" value="Genomic_DNA"/>
</dbReference>
<protein>
    <submittedName>
        <fullName evidence="1">Sporulation histidine kinase inhibitor Sda</fullName>
    </submittedName>
</protein>
<dbReference type="AlphaFoldDB" id="A0A6L8URK7"/>
<dbReference type="InterPro" id="IPR015064">
    <property type="entry name" value="Sda"/>
</dbReference>
<dbReference type="RefSeq" id="WP_161404750.1">
    <property type="nucleotide sequence ID" value="NZ_WTUZ01000002.1"/>
</dbReference>
<dbReference type="InterPro" id="IPR036916">
    <property type="entry name" value="Sda_sf"/>
</dbReference>
<keyword evidence="2" id="KW-1185">Reference proteome</keyword>
<dbReference type="Pfam" id="PF08970">
    <property type="entry name" value="Sda"/>
    <property type="match status" value="1"/>
</dbReference>
<organism evidence="1 2">
    <name type="scientific">Paenibacillus silvestris</name>
    <dbReference type="NCBI Taxonomy" id="2606219"/>
    <lineage>
        <taxon>Bacteria</taxon>
        <taxon>Bacillati</taxon>
        <taxon>Bacillota</taxon>
        <taxon>Bacilli</taxon>
        <taxon>Bacillales</taxon>
        <taxon>Paenibacillaceae</taxon>
        <taxon>Paenibacillus</taxon>
    </lineage>
</organism>